<dbReference type="VEuPathDB" id="AmoebaDB:EHI8A_234760"/>
<organism evidence="3 4">
    <name type="scientific">Entamoeba histolytica</name>
    <dbReference type="NCBI Taxonomy" id="5759"/>
    <lineage>
        <taxon>Eukaryota</taxon>
        <taxon>Amoebozoa</taxon>
        <taxon>Evosea</taxon>
        <taxon>Archamoebae</taxon>
        <taxon>Mastigamoebida</taxon>
        <taxon>Entamoebidae</taxon>
        <taxon>Entamoeba</taxon>
    </lineage>
</organism>
<name>A0A175JRE8_ENTHI</name>
<feature type="domain" description="UBX" evidence="2">
    <location>
        <begin position="257"/>
        <end position="295"/>
    </location>
</feature>
<dbReference type="Pfam" id="PF23187">
    <property type="entry name" value="UBX7_N"/>
    <property type="match status" value="1"/>
</dbReference>
<dbReference type="PANTHER" id="PTHR46424:SF1">
    <property type="entry name" value="UBX DOMAIN-CONTAINING PROTEIN 4"/>
    <property type="match status" value="1"/>
</dbReference>
<dbReference type="VEuPathDB" id="AmoebaDB:KM1_297800"/>
<feature type="region of interest" description="Disordered" evidence="1">
    <location>
        <begin position="139"/>
        <end position="170"/>
    </location>
</feature>
<dbReference type="EMBL" id="BDEQ01000001">
    <property type="protein sequence ID" value="GAT96065.1"/>
    <property type="molecule type" value="Genomic_DNA"/>
</dbReference>
<protein>
    <submittedName>
        <fullName evidence="3">Protein mnn4 putative</fullName>
    </submittedName>
</protein>
<dbReference type="VEuPathDB" id="AmoebaDB:EHI_055380"/>
<evidence type="ECO:0000313" key="3">
    <source>
        <dbReference type="EMBL" id="GAT96065.1"/>
    </source>
</evidence>
<dbReference type="SUPFAM" id="SSF54236">
    <property type="entry name" value="Ubiquitin-like"/>
    <property type="match status" value="1"/>
</dbReference>
<reference evidence="3 4" key="1">
    <citation type="submission" date="2016-05" db="EMBL/GenBank/DDBJ databases">
        <title>First whole genome sequencing of Entamoeba histolytica HM1:IMSS-clone-6.</title>
        <authorList>
            <person name="Mukherjee Avik.K."/>
            <person name="Izumyama S."/>
            <person name="Nakada-Tsukui K."/>
            <person name="Nozaki T."/>
        </authorList>
    </citation>
    <scope>NUCLEOTIDE SEQUENCE [LARGE SCALE GENOMIC DNA]</scope>
    <source>
        <strain evidence="3 4">HM1:IMSS clone 6</strain>
    </source>
</reference>
<feature type="compositionally biased region" description="Basic and acidic residues" evidence="1">
    <location>
        <begin position="139"/>
        <end position="169"/>
    </location>
</feature>
<dbReference type="VEuPathDB" id="AmoebaDB:EHI_027910"/>
<accession>A0A175JRE8</accession>
<sequence>MNNIWFNASLNTALHMVTTNNKLLLLLIVSKPTDDDFVNNFACQFREYLSACVSIVMDKSREELALFKLLYNHPITTPSLFVMNKGGLQHVLKENELYKENVKRVIEMYISEILQHNQKVQTTIRKMICGELVEHEFDEMRQEKREEEKKKKDEQEEKKKKDEQEERQKKITRIRKLQQEEEKKKRKELLEKEQNKEKEEEKRTKIEKTRDREIAIKMTEELKKIKARENQQSRAFAHYKNEEHQLSLKLKDDVLKKRRIQIGVRLPNGEIKKAVFVKEDQLFTVYNFVQGFGFDGFVFVDGRTHNEINNLEATLDELHFWPSFYLHAVLFNKTDPSYYQ</sequence>
<dbReference type="VEuPathDB" id="AmoebaDB:EHI7A_119680"/>
<evidence type="ECO:0000313" key="4">
    <source>
        <dbReference type="Proteomes" id="UP000078387"/>
    </source>
</evidence>
<dbReference type="eggNOG" id="ENOG502QRA1">
    <property type="taxonomic scope" value="Eukaryota"/>
</dbReference>
<dbReference type="VEuPathDB" id="AmoebaDB:EHI5A_158310"/>
<dbReference type="Gene3D" id="3.10.20.90">
    <property type="entry name" value="Phosphatidylinositol 3-kinase Catalytic Subunit, Chain A, domain 1"/>
    <property type="match status" value="1"/>
</dbReference>
<dbReference type="AlphaFoldDB" id="A0A175JRE8"/>
<dbReference type="Proteomes" id="UP000078387">
    <property type="component" value="Unassembled WGS sequence"/>
</dbReference>
<dbReference type="GO" id="GO:0036503">
    <property type="term" value="P:ERAD pathway"/>
    <property type="evidence" value="ECO:0007669"/>
    <property type="project" value="TreeGrafter"/>
</dbReference>
<dbReference type="Pfam" id="PF00789">
    <property type="entry name" value="UBX"/>
    <property type="match status" value="1"/>
</dbReference>
<comment type="caution">
    <text evidence="3">The sequence shown here is derived from an EMBL/GenBank/DDBJ whole genome shotgun (WGS) entry which is preliminary data.</text>
</comment>
<proteinExistence type="predicted"/>
<dbReference type="InterPro" id="IPR029071">
    <property type="entry name" value="Ubiquitin-like_domsf"/>
</dbReference>
<dbReference type="GO" id="GO:0005783">
    <property type="term" value="C:endoplasmic reticulum"/>
    <property type="evidence" value="ECO:0007669"/>
    <property type="project" value="TreeGrafter"/>
</dbReference>
<dbReference type="InterPro" id="IPR001012">
    <property type="entry name" value="UBX_dom"/>
</dbReference>
<dbReference type="VEuPathDB" id="AmoebaDB:EHI7A_200380"/>
<evidence type="ECO:0000256" key="1">
    <source>
        <dbReference type="SAM" id="MobiDB-lite"/>
    </source>
</evidence>
<dbReference type="VEuPathDB" id="AmoebaDB:EHI5A_064560"/>
<dbReference type="PANTHER" id="PTHR46424">
    <property type="entry name" value="UBX DOMAIN-CONTAINING PROTEIN 4"/>
    <property type="match status" value="1"/>
</dbReference>
<gene>
    <name evidence="3" type="ORF">CL6EHI_185300</name>
</gene>
<evidence type="ECO:0000259" key="2">
    <source>
        <dbReference type="Pfam" id="PF00789"/>
    </source>
</evidence>